<dbReference type="Proteomes" id="UP000027138">
    <property type="component" value="Unassembled WGS sequence"/>
</dbReference>
<evidence type="ECO:0000313" key="2">
    <source>
        <dbReference type="Proteomes" id="UP000027138"/>
    </source>
</evidence>
<protein>
    <submittedName>
        <fullName evidence="1">Uncharacterized protein</fullName>
    </submittedName>
</protein>
<proteinExistence type="predicted"/>
<dbReference type="AlphaFoldDB" id="A0A067L049"/>
<name>A0A067L049_JATCU</name>
<keyword evidence="2" id="KW-1185">Reference proteome</keyword>
<sequence length="305" mass="33908">MWLIIMAFVKQMNCAVVVVGAFYGYLRQLAALIKCKGYPSDVRCRMRCATYDGFRGCPSDGEGQNEMHHVGQIQGGCPLDGAFFEGLWCTTLDSLILKCISEVAYKNDFENANKEARLAGYGVRANYVVQHSSFDGAVDGHHTYLLSAVQRADDHIVNFAAITGLLFGGQSVVSYDRMRTLDHPGLWVSLQATIGVEPTIFDQRVRYESIYAHYQEMPREQVVEMDVDVEVLSDYLGCSNVLAPVEWLELGSVHLATFVPGAYAIFVRTQLLVHIPPLTKFDPFAEVEELDGSQVLTQISSSNNM</sequence>
<reference evidence="1 2" key="1">
    <citation type="journal article" date="2014" name="PLoS ONE">
        <title>Global Analysis of Gene Expression Profiles in Physic Nut (Jatropha curcas L.) Seedlings Exposed to Salt Stress.</title>
        <authorList>
            <person name="Zhang L."/>
            <person name="Zhang C."/>
            <person name="Wu P."/>
            <person name="Chen Y."/>
            <person name="Li M."/>
            <person name="Jiang H."/>
            <person name="Wu G."/>
        </authorList>
    </citation>
    <scope>NUCLEOTIDE SEQUENCE [LARGE SCALE GENOMIC DNA]</scope>
    <source>
        <strain evidence="2">cv. GZQX0401</strain>
        <tissue evidence="1">Young leaves</tissue>
    </source>
</reference>
<organism evidence="1 2">
    <name type="scientific">Jatropha curcas</name>
    <name type="common">Barbados nut</name>
    <dbReference type="NCBI Taxonomy" id="180498"/>
    <lineage>
        <taxon>Eukaryota</taxon>
        <taxon>Viridiplantae</taxon>
        <taxon>Streptophyta</taxon>
        <taxon>Embryophyta</taxon>
        <taxon>Tracheophyta</taxon>
        <taxon>Spermatophyta</taxon>
        <taxon>Magnoliopsida</taxon>
        <taxon>eudicotyledons</taxon>
        <taxon>Gunneridae</taxon>
        <taxon>Pentapetalae</taxon>
        <taxon>rosids</taxon>
        <taxon>fabids</taxon>
        <taxon>Malpighiales</taxon>
        <taxon>Euphorbiaceae</taxon>
        <taxon>Crotonoideae</taxon>
        <taxon>Jatropheae</taxon>
        <taxon>Jatropha</taxon>
    </lineage>
</organism>
<dbReference type="EMBL" id="KK914376">
    <property type="protein sequence ID" value="KDP37870.1"/>
    <property type="molecule type" value="Genomic_DNA"/>
</dbReference>
<evidence type="ECO:0000313" key="1">
    <source>
        <dbReference type="EMBL" id="KDP37870.1"/>
    </source>
</evidence>
<accession>A0A067L049</accession>
<gene>
    <name evidence="1" type="ORF">JCGZ_06022</name>
</gene>